<comment type="similarity">
    <text evidence="3 8">Belongs to the carotenoid/retinoid oxidoreductase family.</text>
</comment>
<organism evidence="11 12">
    <name type="scientific">Jaminaea rosea</name>
    <dbReference type="NCBI Taxonomy" id="1569628"/>
    <lineage>
        <taxon>Eukaryota</taxon>
        <taxon>Fungi</taxon>
        <taxon>Dikarya</taxon>
        <taxon>Basidiomycota</taxon>
        <taxon>Ustilaginomycotina</taxon>
        <taxon>Exobasidiomycetes</taxon>
        <taxon>Microstromatales</taxon>
        <taxon>Microstromatales incertae sedis</taxon>
        <taxon>Jaminaea</taxon>
    </lineage>
</organism>
<evidence type="ECO:0000256" key="1">
    <source>
        <dbReference type="ARBA" id="ARBA00001911"/>
    </source>
</evidence>
<evidence type="ECO:0000256" key="2">
    <source>
        <dbReference type="ARBA" id="ARBA00004829"/>
    </source>
</evidence>
<dbReference type="PANTHER" id="PTHR43734:SF1">
    <property type="entry name" value="PHYTOENE DESATURASE"/>
    <property type="match status" value="1"/>
</dbReference>
<dbReference type="NCBIfam" id="TIGR02734">
    <property type="entry name" value="crtI_fam"/>
    <property type="match status" value="1"/>
</dbReference>
<dbReference type="OrthoDB" id="7777654at2759"/>
<dbReference type="InterPro" id="IPR002937">
    <property type="entry name" value="Amino_oxidase"/>
</dbReference>
<dbReference type="STRING" id="1569628.A0A316V395"/>
<accession>A0A316V395</accession>
<dbReference type="Pfam" id="PF01593">
    <property type="entry name" value="Amino_oxidase"/>
    <property type="match status" value="1"/>
</dbReference>
<dbReference type="InterPro" id="IPR036188">
    <property type="entry name" value="FAD/NAD-bd_sf"/>
</dbReference>
<dbReference type="Gene3D" id="3.50.50.60">
    <property type="entry name" value="FAD/NAD(P)-binding domain"/>
    <property type="match status" value="2"/>
</dbReference>
<evidence type="ECO:0000256" key="4">
    <source>
        <dbReference type="ARBA" id="ARBA00013293"/>
    </source>
</evidence>
<evidence type="ECO:0000313" key="11">
    <source>
        <dbReference type="EMBL" id="PWN30663.1"/>
    </source>
</evidence>
<proteinExistence type="inferred from homology"/>
<evidence type="ECO:0000259" key="10">
    <source>
        <dbReference type="Pfam" id="PF01593"/>
    </source>
</evidence>
<feature type="domain" description="Amine oxidase" evidence="10">
    <location>
        <begin position="2"/>
        <end position="472"/>
    </location>
</feature>
<keyword evidence="5 8" id="KW-0125">Carotenoid biosynthesis</keyword>
<keyword evidence="9" id="KW-0812">Transmembrane</keyword>
<dbReference type="GeneID" id="37026987"/>
<dbReference type="GO" id="GO:0016117">
    <property type="term" value="P:carotenoid biosynthetic process"/>
    <property type="evidence" value="ECO:0007669"/>
    <property type="project" value="UniProtKB-KW"/>
</dbReference>
<evidence type="ECO:0000256" key="5">
    <source>
        <dbReference type="ARBA" id="ARBA00022746"/>
    </source>
</evidence>
<keyword evidence="12" id="KW-1185">Reference proteome</keyword>
<dbReference type="AlphaFoldDB" id="A0A316V395"/>
<dbReference type="EMBL" id="KZ819662">
    <property type="protein sequence ID" value="PWN30663.1"/>
    <property type="molecule type" value="Genomic_DNA"/>
</dbReference>
<dbReference type="SUPFAM" id="SSF51905">
    <property type="entry name" value="FAD/NAD(P)-binding domain"/>
    <property type="match status" value="1"/>
</dbReference>
<sequence>MGHRVTVVEKNDFGGGRCSLLTQGGHRWDQGPSLYLMPEIFSAAFEALGERVEDHITLHRCDPAYRIHYADGRSLELSSNLTSMGSMLEEFERPHGNEDPLGSFLSFLKEAGENYEESIKHVLTKDWANWWSFFRPELFPMLWRTGALRIYDSLFARASRYFKSDAVRRAMTFSSMYMGMSPFDAPATYSLLQYAEYAKGIWYPIGGFYKVVEAFESIGRKLGVDFKYGTAVKRIVTRPGSKQVEGVELADGTTIEADVVVSNADLVWTYNNLLPKDPYAKTLACKDQTCSSISFYWGLSQTVPSLGGHNIFLAEAYRDSFDDIFQRGSLPTEPSFYVNVPSRLDPTAAPPGKDTLVVLVPCGPLPQEGKKGQETGPRSREEFAEVTKRARRQVLETLRRRLKGVDIEQLIEHEVVNDPFDWQERFSLWRGSILGLSHTIPQVLWFRPSPQHRKYDNLFFVGASTQPGTGVPVVVAGSGVVADKVDAHLRGESEGWASWPALRGSIGLAGVMLLGLALAGIASSVVAILALVAGLAHYFGLVDVGGLVYKQLKV</sequence>
<keyword evidence="9" id="KW-0472">Membrane</keyword>
<keyword evidence="6 8" id="KW-0560">Oxidoreductase</keyword>
<dbReference type="PANTHER" id="PTHR43734">
    <property type="entry name" value="PHYTOENE DESATURASE"/>
    <property type="match status" value="1"/>
</dbReference>
<name>A0A316V395_9BASI</name>
<feature type="transmembrane region" description="Helical" evidence="9">
    <location>
        <begin position="506"/>
        <end position="539"/>
    </location>
</feature>
<evidence type="ECO:0000256" key="9">
    <source>
        <dbReference type="SAM" id="Phobius"/>
    </source>
</evidence>
<gene>
    <name evidence="11" type="ORF">BDZ90DRAFT_229672</name>
</gene>
<evidence type="ECO:0000256" key="3">
    <source>
        <dbReference type="ARBA" id="ARBA00006046"/>
    </source>
</evidence>
<dbReference type="PROSITE" id="PS00982">
    <property type="entry name" value="PHYTOENE_DH"/>
    <property type="match status" value="1"/>
</dbReference>
<dbReference type="InterPro" id="IPR008150">
    <property type="entry name" value="Phytoene_DH_bac_CS"/>
</dbReference>
<evidence type="ECO:0000256" key="7">
    <source>
        <dbReference type="ARBA" id="ARBA00034551"/>
    </source>
</evidence>
<comment type="pathway">
    <text evidence="2 8">Carotenoid biosynthesis.</text>
</comment>
<evidence type="ECO:0000256" key="6">
    <source>
        <dbReference type="ARBA" id="ARBA00023002"/>
    </source>
</evidence>
<dbReference type="InterPro" id="IPR014105">
    <property type="entry name" value="Carotenoid/retinoid_OxRdtase"/>
</dbReference>
<dbReference type="RefSeq" id="XP_025365275.1">
    <property type="nucleotide sequence ID" value="XM_025505164.1"/>
</dbReference>
<reference evidence="11 12" key="1">
    <citation type="journal article" date="2018" name="Mol. Biol. Evol.">
        <title>Broad Genomic Sampling Reveals a Smut Pathogenic Ancestry of the Fungal Clade Ustilaginomycotina.</title>
        <authorList>
            <person name="Kijpornyongpan T."/>
            <person name="Mondo S.J."/>
            <person name="Barry K."/>
            <person name="Sandor L."/>
            <person name="Lee J."/>
            <person name="Lipzen A."/>
            <person name="Pangilinan J."/>
            <person name="LaButti K."/>
            <person name="Hainaut M."/>
            <person name="Henrissat B."/>
            <person name="Grigoriev I.V."/>
            <person name="Spatafora J.W."/>
            <person name="Aime M.C."/>
        </authorList>
    </citation>
    <scope>NUCLEOTIDE SEQUENCE [LARGE SCALE GENOMIC DNA]</scope>
    <source>
        <strain evidence="11 12">MCA 5214</strain>
    </source>
</reference>
<evidence type="ECO:0000256" key="8">
    <source>
        <dbReference type="RuleBase" id="RU362075"/>
    </source>
</evidence>
<keyword evidence="9" id="KW-1133">Transmembrane helix</keyword>
<evidence type="ECO:0000313" key="12">
    <source>
        <dbReference type="Proteomes" id="UP000245884"/>
    </source>
</evidence>
<protein>
    <recommendedName>
        <fullName evidence="4">Phytoene desaturase</fullName>
    </recommendedName>
    <alternativeName>
        <fullName evidence="7">Phytoene desaturase (3,4-didehydrolycopene-forming)</fullName>
    </alternativeName>
</protein>
<dbReference type="GO" id="GO:0016627">
    <property type="term" value="F:oxidoreductase activity, acting on the CH-CH group of donors"/>
    <property type="evidence" value="ECO:0007669"/>
    <property type="project" value="UniProtKB-ARBA"/>
</dbReference>
<dbReference type="Proteomes" id="UP000245884">
    <property type="component" value="Unassembled WGS sequence"/>
</dbReference>
<comment type="cofactor">
    <cofactor evidence="1">
        <name>NAD(+)</name>
        <dbReference type="ChEBI" id="CHEBI:57540"/>
    </cofactor>
</comment>